<dbReference type="PANTHER" id="PTHR30337">
    <property type="entry name" value="COMPONENT OF ATP-DEPENDENT DSDNA EXONUCLEASE"/>
    <property type="match status" value="1"/>
</dbReference>
<dbReference type="InterPro" id="IPR029052">
    <property type="entry name" value="Metallo-depent_PP-like"/>
</dbReference>
<dbReference type="Pfam" id="PF00149">
    <property type="entry name" value="Metallophos"/>
    <property type="match status" value="1"/>
</dbReference>
<evidence type="ECO:0000256" key="3">
    <source>
        <dbReference type="ARBA" id="ARBA00022839"/>
    </source>
</evidence>
<evidence type="ECO:0000256" key="4">
    <source>
        <dbReference type="RuleBase" id="RU363069"/>
    </source>
</evidence>
<evidence type="ECO:0000259" key="5">
    <source>
        <dbReference type="Pfam" id="PF00149"/>
    </source>
</evidence>
<dbReference type="SUPFAM" id="SSF56300">
    <property type="entry name" value="Metallo-dependent phosphatases"/>
    <property type="match status" value="1"/>
</dbReference>
<sequence>MIRILHTADWHLGKKLGPYSRLKEQKEVLHELVNLADQEQVDAVLIAGDLYDQFNPSTEAMELFYSTLKQLTRQGQRPVIVIAGNHDSPDRIEVSDPLARSCGIVLIGHPQTEVPVFQVEDQWKISRTIPGFLEIEFLDDRPPLRIIHTPFANEYRMKTYLGSENMDDQLRAVLQDHWQSIADTYCDDHGVNILMTHLYVSERTKPLPEEPDGEKPIVIGNAQVIYSDNLPQGIQYAALGHLHRYQHIRGQAYPIVYSSSLLCYSFSEAGQTKYAVVIDADPAKEIRLNKIGLTAGKSLARKRFYTVDDAVDWLNQHPDTLVELTLVSDQYLKSSDKKRLYEAHDGIVTIIPEVTFDHREEAENTHQIRLDRSMNELFQDYFIFRHGQTPSGELMELFQEIQSEQNL</sequence>
<dbReference type="InterPro" id="IPR050535">
    <property type="entry name" value="DNA_Repair-Maintenance_Comp"/>
</dbReference>
<dbReference type="GO" id="GO:0008408">
    <property type="term" value="F:3'-5' exonuclease activity"/>
    <property type="evidence" value="ECO:0007669"/>
    <property type="project" value="InterPro"/>
</dbReference>
<dbReference type="GO" id="GO:0004519">
    <property type="term" value="F:endonuclease activity"/>
    <property type="evidence" value="ECO:0007669"/>
    <property type="project" value="UniProtKB-KW"/>
</dbReference>
<accession>A0A953HMH7</accession>
<comment type="similarity">
    <text evidence="4">Belongs to the SbcD family.</text>
</comment>
<reference evidence="6" key="1">
    <citation type="submission" date="2021-06" db="EMBL/GenBank/DDBJ databases">
        <title>44 bacteria genomes isolated from Dapeng, Shenzhen.</title>
        <authorList>
            <person name="Zheng W."/>
            <person name="Yu S."/>
            <person name="Huang Y."/>
        </authorList>
    </citation>
    <scope>NUCLEOTIDE SEQUENCE</scope>
    <source>
        <strain evidence="6">DP5N28-2</strain>
    </source>
</reference>
<protein>
    <recommendedName>
        <fullName evidence="4">Nuclease SbcCD subunit D</fullName>
    </recommendedName>
</protein>
<keyword evidence="4" id="KW-0255">Endonuclease</keyword>
<keyword evidence="7" id="KW-1185">Reference proteome</keyword>
<dbReference type="InterPro" id="IPR004843">
    <property type="entry name" value="Calcineurin-like_PHP"/>
</dbReference>
<dbReference type="Proteomes" id="UP000753961">
    <property type="component" value="Unassembled WGS sequence"/>
</dbReference>
<keyword evidence="3 4" id="KW-0269">Exonuclease</keyword>
<dbReference type="GO" id="GO:0006310">
    <property type="term" value="P:DNA recombination"/>
    <property type="evidence" value="ECO:0007669"/>
    <property type="project" value="UniProtKB-KW"/>
</dbReference>
<proteinExistence type="inferred from homology"/>
<dbReference type="GO" id="GO:0006260">
    <property type="term" value="P:DNA replication"/>
    <property type="evidence" value="ECO:0007669"/>
    <property type="project" value="UniProtKB-KW"/>
</dbReference>
<keyword evidence="4" id="KW-0235">DNA replication</keyword>
<dbReference type="EMBL" id="JAHVHU010000008">
    <property type="protein sequence ID" value="MBY5958357.1"/>
    <property type="molecule type" value="Genomic_DNA"/>
</dbReference>
<dbReference type="PANTHER" id="PTHR30337:SF0">
    <property type="entry name" value="NUCLEASE SBCCD SUBUNIT D"/>
    <property type="match status" value="1"/>
</dbReference>
<name>A0A953HMH7_9BACT</name>
<dbReference type="CDD" id="cd00840">
    <property type="entry name" value="MPP_Mre11_N"/>
    <property type="match status" value="1"/>
</dbReference>
<evidence type="ECO:0000256" key="1">
    <source>
        <dbReference type="ARBA" id="ARBA00022722"/>
    </source>
</evidence>
<evidence type="ECO:0000256" key="2">
    <source>
        <dbReference type="ARBA" id="ARBA00022801"/>
    </source>
</evidence>
<feature type="domain" description="Calcineurin-like phosphoesterase" evidence="5">
    <location>
        <begin position="2"/>
        <end position="201"/>
    </location>
</feature>
<keyword evidence="1 4" id="KW-0540">Nuclease</keyword>
<comment type="subunit">
    <text evidence="4">Heterodimer of SbcC and SbcD.</text>
</comment>
<comment type="function">
    <text evidence="4">SbcCD cleaves DNA hairpin structures. These structures can inhibit DNA replication and are intermediates in certain DNA recombination reactions. The complex acts as a 3'-&gt;5' double strand exonuclease that can open hairpins. It also has a 5' single-strand endonuclease activity.</text>
</comment>
<dbReference type="InterPro" id="IPR004593">
    <property type="entry name" value="SbcD"/>
</dbReference>
<dbReference type="InterPro" id="IPR041796">
    <property type="entry name" value="Mre11_N"/>
</dbReference>
<dbReference type="Gene3D" id="3.60.21.10">
    <property type="match status" value="1"/>
</dbReference>
<dbReference type="NCBIfam" id="TIGR00619">
    <property type="entry name" value="sbcd"/>
    <property type="match status" value="1"/>
</dbReference>
<evidence type="ECO:0000313" key="7">
    <source>
        <dbReference type="Proteomes" id="UP000753961"/>
    </source>
</evidence>
<comment type="caution">
    <text evidence="6">The sequence shown here is derived from an EMBL/GenBank/DDBJ whole genome shotgun (WGS) entry which is preliminary data.</text>
</comment>
<keyword evidence="2 4" id="KW-0378">Hydrolase</keyword>
<organism evidence="6 7">
    <name type="scientific">Membranihabitans marinus</name>
    <dbReference type="NCBI Taxonomy" id="1227546"/>
    <lineage>
        <taxon>Bacteria</taxon>
        <taxon>Pseudomonadati</taxon>
        <taxon>Bacteroidota</taxon>
        <taxon>Saprospiria</taxon>
        <taxon>Saprospirales</taxon>
        <taxon>Saprospiraceae</taxon>
        <taxon>Membranihabitans</taxon>
    </lineage>
</organism>
<evidence type="ECO:0000313" key="6">
    <source>
        <dbReference type="EMBL" id="MBY5958357.1"/>
    </source>
</evidence>
<keyword evidence="4" id="KW-0233">DNA recombination</keyword>
<dbReference type="RefSeq" id="WP_222579895.1">
    <property type="nucleotide sequence ID" value="NZ_JAHVHU010000008.1"/>
</dbReference>
<dbReference type="AlphaFoldDB" id="A0A953HMH7"/>
<gene>
    <name evidence="4 6" type="primary">sbcD</name>
    <name evidence="6" type="ORF">KUV50_09460</name>
</gene>